<accession>A0ABD1XR17</accession>
<proteinExistence type="predicted"/>
<evidence type="ECO:0000313" key="5">
    <source>
        <dbReference type="Proteomes" id="UP001605036"/>
    </source>
</evidence>
<feature type="coiled-coil region" evidence="2">
    <location>
        <begin position="77"/>
        <end position="107"/>
    </location>
</feature>
<sequence>MISGRDPHRELVEACKRGRERALEICNRRRETVSRLVDMQLGGERTVATFRLNGVGCEAYCACCESAKKVCVNSDTALCLSKKEKRLEEKERRLEELEAKLKVTQGFEKKVRFLQAYDPAPLSELFRGDVNFVGSDQEPVYAHRFIMAGKSTVFQRMFNNDMKEKESGTVIVDDAGSAVLKSMVNFCYTAEIGFTEDASAEEVLKISHKYDIKDLKEVCEDELSKGVSGDNLVRRLMLAHMYDAKKLDSVTASFFEENFRDVYKKVVERLCRDPNLD</sequence>
<dbReference type="InterPro" id="IPR011333">
    <property type="entry name" value="SKP1/BTB/POZ_sf"/>
</dbReference>
<protein>
    <recommendedName>
        <fullName evidence="3">BTB domain-containing protein</fullName>
    </recommendedName>
</protein>
<dbReference type="PANTHER" id="PTHR24413">
    <property type="entry name" value="SPECKLE-TYPE POZ PROTEIN"/>
    <property type="match status" value="1"/>
</dbReference>
<dbReference type="CDD" id="cd18186">
    <property type="entry name" value="BTB_POZ_ZBTB_KLHL-like"/>
    <property type="match status" value="1"/>
</dbReference>
<evidence type="ECO:0000256" key="2">
    <source>
        <dbReference type="SAM" id="Coils"/>
    </source>
</evidence>
<comment type="caution">
    <text evidence="4">The sequence shown here is derived from an EMBL/GenBank/DDBJ whole genome shotgun (WGS) entry which is preliminary data.</text>
</comment>
<evidence type="ECO:0000259" key="3">
    <source>
        <dbReference type="PROSITE" id="PS50097"/>
    </source>
</evidence>
<reference evidence="4 5" key="1">
    <citation type="submission" date="2024-09" db="EMBL/GenBank/DDBJ databases">
        <title>Chromosome-scale assembly of Riccia fluitans.</title>
        <authorList>
            <person name="Paukszto L."/>
            <person name="Sawicki J."/>
            <person name="Karawczyk K."/>
            <person name="Piernik-Szablinska J."/>
            <person name="Szczecinska M."/>
            <person name="Mazdziarz M."/>
        </authorList>
    </citation>
    <scope>NUCLEOTIDE SEQUENCE [LARGE SCALE GENOMIC DNA]</scope>
    <source>
        <strain evidence="4">Rf_01</strain>
        <tissue evidence="4">Aerial parts of the thallus</tissue>
    </source>
</reference>
<evidence type="ECO:0000256" key="1">
    <source>
        <dbReference type="ARBA" id="ARBA00004906"/>
    </source>
</evidence>
<evidence type="ECO:0000313" key="4">
    <source>
        <dbReference type="EMBL" id="KAL2611352.1"/>
    </source>
</evidence>
<keyword evidence="5" id="KW-1185">Reference proteome</keyword>
<dbReference type="EMBL" id="JBHFFA010000007">
    <property type="protein sequence ID" value="KAL2611352.1"/>
    <property type="molecule type" value="Genomic_DNA"/>
</dbReference>
<feature type="domain" description="BTB" evidence="3">
    <location>
        <begin position="128"/>
        <end position="196"/>
    </location>
</feature>
<gene>
    <name evidence="4" type="ORF">R1flu_023044</name>
</gene>
<organism evidence="4 5">
    <name type="scientific">Riccia fluitans</name>
    <dbReference type="NCBI Taxonomy" id="41844"/>
    <lineage>
        <taxon>Eukaryota</taxon>
        <taxon>Viridiplantae</taxon>
        <taxon>Streptophyta</taxon>
        <taxon>Embryophyta</taxon>
        <taxon>Marchantiophyta</taxon>
        <taxon>Marchantiopsida</taxon>
        <taxon>Marchantiidae</taxon>
        <taxon>Marchantiales</taxon>
        <taxon>Ricciaceae</taxon>
        <taxon>Riccia</taxon>
    </lineage>
</organism>
<dbReference type="PROSITE" id="PS50097">
    <property type="entry name" value="BTB"/>
    <property type="match status" value="1"/>
</dbReference>
<comment type="pathway">
    <text evidence="1">Protein modification; protein ubiquitination.</text>
</comment>
<dbReference type="SMART" id="SM00225">
    <property type="entry name" value="BTB"/>
    <property type="match status" value="1"/>
</dbReference>
<dbReference type="InterPro" id="IPR000210">
    <property type="entry name" value="BTB/POZ_dom"/>
</dbReference>
<dbReference type="AlphaFoldDB" id="A0ABD1XR17"/>
<keyword evidence="2" id="KW-0175">Coiled coil</keyword>
<dbReference type="Proteomes" id="UP001605036">
    <property type="component" value="Unassembled WGS sequence"/>
</dbReference>
<dbReference type="Gene3D" id="3.30.710.10">
    <property type="entry name" value="Potassium Channel Kv1.1, Chain A"/>
    <property type="match status" value="1"/>
</dbReference>
<name>A0ABD1XR17_9MARC</name>
<dbReference type="Pfam" id="PF00651">
    <property type="entry name" value="BTB"/>
    <property type="match status" value="1"/>
</dbReference>
<dbReference type="SUPFAM" id="SSF54695">
    <property type="entry name" value="POZ domain"/>
    <property type="match status" value="1"/>
</dbReference>